<evidence type="ECO:0000256" key="7">
    <source>
        <dbReference type="SAM" id="MobiDB-lite"/>
    </source>
</evidence>
<keyword evidence="4 6" id="KW-0862">Zinc</keyword>
<feature type="region of interest" description="Disordered" evidence="7">
    <location>
        <begin position="361"/>
        <end position="400"/>
    </location>
</feature>
<dbReference type="SMART" id="SM00132">
    <property type="entry name" value="LIM"/>
    <property type="match status" value="3"/>
</dbReference>
<feature type="compositionally biased region" description="Basic and acidic residues" evidence="7">
    <location>
        <begin position="1"/>
        <end position="23"/>
    </location>
</feature>
<dbReference type="PANTHER" id="PTHR24211:SF20">
    <property type="entry name" value="PROTEIN ESPINAS-RELATED"/>
    <property type="match status" value="1"/>
</dbReference>
<gene>
    <name evidence="10" type="ORF">FSP39_001608</name>
</gene>
<feature type="domain" description="LIM zinc-binding" evidence="8">
    <location>
        <begin position="126"/>
        <end position="190"/>
    </location>
</feature>
<dbReference type="Proteomes" id="UP001186944">
    <property type="component" value="Unassembled WGS sequence"/>
</dbReference>
<reference evidence="10" key="1">
    <citation type="submission" date="2019-08" db="EMBL/GenBank/DDBJ databases">
        <title>The improved chromosome-level genome for the pearl oyster Pinctada fucata martensii using PacBio sequencing and Hi-C.</title>
        <authorList>
            <person name="Zheng Z."/>
        </authorList>
    </citation>
    <scope>NUCLEOTIDE SEQUENCE</scope>
    <source>
        <strain evidence="10">ZZ-2019</strain>
        <tissue evidence="10">Adductor muscle</tissue>
    </source>
</reference>
<dbReference type="InterPro" id="IPR047120">
    <property type="entry name" value="Pk/Esn/Tes"/>
</dbReference>
<comment type="similarity">
    <text evidence="1">Belongs to the prickle / espinas / testin family.</text>
</comment>
<comment type="caution">
    <text evidence="10">The sequence shown here is derived from an EMBL/GenBank/DDBJ whole genome shotgun (WGS) entry which is preliminary data.</text>
</comment>
<dbReference type="Gene3D" id="2.10.110.10">
    <property type="entry name" value="Cysteine Rich Protein"/>
    <property type="match status" value="3"/>
</dbReference>
<evidence type="ECO:0000256" key="1">
    <source>
        <dbReference type="ARBA" id="ARBA00008268"/>
    </source>
</evidence>
<feature type="compositionally biased region" description="Polar residues" evidence="7">
    <location>
        <begin position="518"/>
        <end position="540"/>
    </location>
</feature>
<feature type="region of interest" description="Disordered" evidence="7">
    <location>
        <begin position="424"/>
        <end position="631"/>
    </location>
</feature>
<evidence type="ECO:0000259" key="9">
    <source>
        <dbReference type="PROSITE" id="PS51303"/>
    </source>
</evidence>
<keyword evidence="3" id="KW-0677">Repeat</keyword>
<evidence type="ECO:0000313" key="11">
    <source>
        <dbReference type="Proteomes" id="UP001186944"/>
    </source>
</evidence>
<accession>A0AA88YA69</accession>
<feature type="region of interest" description="Disordered" evidence="7">
    <location>
        <begin position="1"/>
        <end position="29"/>
    </location>
</feature>
<dbReference type="CDD" id="cd09420">
    <property type="entry name" value="LIM3_Prickle"/>
    <property type="match status" value="1"/>
</dbReference>
<dbReference type="EMBL" id="VSWD01000005">
    <property type="protein sequence ID" value="KAK3101185.1"/>
    <property type="molecule type" value="Genomic_DNA"/>
</dbReference>
<dbReference type="GO" id="GO:0008270">
    <property type="term" value="F:zinc ion binding"/>
    <property type="evidence" value="ECO:0007669"/>
    <property type="project" value="InterPro"/>
</dbReference>
<sequence length="680" mass="76966">MTTSGDQERTLTRFIHDAKRNSTSDDDSGCPLEEYVWVPPGLKPEQVHQYFSALPEDKVPYLNSPGEKYRVRQLLQQLPPHDNEERYCNTLSEEEKRELRMFSAQRKREALGRGSVRPLPLTMQGSACSKCKQLIPGGTMAVFASRAGHDKMWHPSCFTCTTCDELLVDLIYLFKDDFLYCGRHHAELIKPRCAACDEIIFADECTEAEGRSWHMKHFCCFECDRQLGGQRYIMKEGRPYCCLCFERMFAEYCDTCGEHIGVDQGQMTHEGQHWHANEHCFKCHTCQKSLLGQPFLPKHGVIYCSAACSRAASMQTQTPRRPEDYMQDINSIRLGSPISHALQESGTQGLQDALRQQYSLSDSLPSSDRDQGYATSSNSEVYAPGLYEPPPTQMSHIRDSMGGGYEISVDGLLDALPVPQDAKKKKRLSQFSMPDLSKEPQSSPNNEFPNGISQNHRSTSGSEKNLHSHEYEELPGMYDVPNNRANQSQNYRHGRKVERSLSSTQPGSVRSYPELRNVQFSVSNPCSSATATNMNNNLPPRSNGDRMNPINRPPSGRPPPSLRVSRYPRSRSFEGKPSERGHFSEGHRRRHARRSERSGEVGQGHWSDSNYRDGQEGDYEDDRCSTCSSSSDSDDYYYYDNANWGTRISYVDDMGMSLQGGGRHRTSGSHRVKQKQCVIS</sequence>
<keyword evidence="5 6" id="KW-0440">LIM domain</keyword>
<dbReference type="CDD" id="cd09827">
    <property type="entry name" value="PET_Prickle"/>
    <property type="match status" value="1"/>
</dbReference>
<dbReference type="InterPro" id="IPR033727">
    <property type="entry name" value="LIM3_prickle"/>
</dbReference>
<dbReference type="PANTHER" id="PTHR24211">
    <property type="entry name" value="LIM DOMAIN-CONTAINING PROTEIN"/>
    <property type="match status" value="1"/>
</dbReference>
<evidence type="ECO:0000256" key="2">
    <source>
        <dbReference type="ARBA" id="ARBA00022723"/>
    </source>
</evidence>
<dbReference type="Pfam" id="PF06297">
    <property type="entry name" value="PET"/>
    <property type="match status" value="1"/>
</dbReference>
<evidence type="ECO:0000256" key="4">
    <source>
        <dbReference type="ARBA" id="ARBA00022833"/>
    </source>
</evidence>
<dbReference type="InterPro" id="IPR010442">
    <property type="entry name" value="PET_domain"/>
</dbReference>
<dbReference type="PROSITE" id="PS50023">
    <property type="entry name" value="LIM_DOMAIN_2"/>
    <property type="match status" value="2"/>
</dbReference>
<evidence type="ECO:0000256" key="5">
    <source>
        <dbReference type="ARBA" id="ARBA00023038"/>
    </source>
</evidence>
<evidence type="ECO:0000256" key="3">
    <source>
        <dbReference type="ARBA" id="ARBA00022737"/>
    </source>
</evidence>
<feature type="region of interest" description="Disordered" evidence="7">
    <location>
        <begin position="660"/>
        <end position="680"/>
    </location>
</feature>
<dbReference type="FunFam" id="2.10.110.10:FF:000035">
    <property type="entry name" value="prickle-like protein 2 isoform X1"/>
    <property type="match status" value="1"/>
</dbReference>
<evidence type="ECO:0000313" key="10">
    <source>
        <dbReference type="EMBL" id="KAK3101185.1"/>
    </source>
</evidence>
<feature type="compositionally biased region" description="Polar residues" evidence="7">
    <location>
        <begin position="439"/>
        <end position="463"/>
    </location>
</feature>
<dbReference type="InterPro" id="IPR001781">
    <property type="entry name" value="Znf_LIM"/>
</dbReference>
<dbReference type="CDD" id="cd09340">
    <property type="entry name" value="LIM1_Testin_like"/>
    <property type="match status" value="1"/>
</dbReference>
<dbReference type="AlphaFoldDB" id="A0AA88YA69"/>
<dbReference type="SUPFAM" id="SSF57716">
    <property type="entry name" value="Glucocorticoid receptor-like (DNA-binding domain)"/>
    <property type="match status" value="2"/>
</dbReference>
<protein>
    <recommendedName>
        <fullName evidence="12">Prickle-like protein 2</fullName>
    </recommendedName>
</protein>
<dbReference type="InterPro" id="IPR033726">
    <property type="entry name" value="LIM2_prickle"/>
</dbReference>
<feature type="compositionally biased region" description="Basic residues" evidence="7">
    <location>
        <begin position="662"/>
        <end position="674"/>
    </location>
</feature>
<dbReference type="Pfam" id="PF00412">
    <property type="entry name" value="LIM"/>
    <property type="match status" value="3"/>
</dbReference>
<feature type="domain" description="LIM zinc-binding" evidence="8">
    <location>
        <begin position="191"/>
        <end position="251"/>
    </location>
</feature>
<evidence type="ECO:0000256" key="6">
    <source>
        <dbReference type="PROSITE-ProRule" id="PRU00125"/>
    </source>
</evidence>
<dbReference type="FunFam" id="2.10.110.10:FF:000005">
    <property type="entry name" value="Testin isoform 1"/>
    <property type="match status" value="1"/>
</dbReference>
<feature type="compositionally biased region" description="Pro residues" evidence="7">
    <location>
        <begin position="551"/>
        <end position="561"/>
    </location>
</feature>
<feature type="domain" description="PET" evidence="9">
    <location>
        <begin position="16"/>
        <end position="124"/>
    </location>
</feature>
<feature type="compositionally biased region" description="Basic and acidic residues" evidence="7">
    <location>
        <begin position="571"/>
        <end position="586"/>
    </location>
</feature>
<keyword evidence="11" id="KW-1185">Reference proteome</keyword>
<dbReference type="PROSITE" id="PS00478">
    <property type="entry name" value="LIM_DOMAIN_1"/>
    <property type="match status" value="1"/>
</dbReference>
<dbReference type="PROSITE" id="PS51303">
    <property type="entry name" value="PET"/>
    <property type="match status" value="1"/>
</dbReference>
<dbReference type="CDD" id="cd09418">
    <property type="entry name" value="LIM2_Prickle"/>
    <property type="match status" value="1"/>
</dbReference>
<keyword evidence="2 6" id="KW-0479">Metal-binding</keyword>
<organism evidence="10 11">
    <name type="scientific">Pinctada imbricata</name>
    <name type="common">Atlantic pearl-oyster</name>
    <name type="synonym">Pinctada martensii</name>
    <dbReference type="NCBI Taxonomy" id="66713"/>
    <lineage>
        <taxon>Eukaryota</taxon>
        <taxon>Metazoa</taxon>
        <taxon>Spiralia</taxon>
        <taxon>Lophotrochozoa</taxon>
        <taxon>Mollusca</taxon>
        <taxon>Bivalvia</taxon>
        <taxon>Autobranchia</taxon>
        <taxon>Pteriomorphia</taxon>
        <taxon>Pterioida</taxon>
        <taxon>Pterioidea</taxon>
        <taxon>Pteriidae</taxon>
        <taxon>Pinctada</taxon>
    </lineage>
</organism>
<dbReference type="InterPro" id="IPR033723">
    <property type="entry name" value="PET_prickle"/>
</dbReference>
<evidence type="ECO:0000259" key="8">
    <source>
        <dbReference type="PROSITE" id="PS50023"/>
    </source>
</evidence>
<evidence type="ECO:0008006" key="12">
    <source>
        <dbReference type="Google" id="ProtNLM"/>
    </source>
</evidence>
<proteinExistence type="inferred from homology"/>
<name>A0AA88YA69_PINIB</name>